<organism evidence="3 4">
    <name type="scientific">Williamsia maris</name>
    <dbReference type="NCBI Taxonomy" id="72806"/>
    <lineage>
        <taxon>Bacteria</taxon>
        <taxon>Bacillati</taxon>
        <taxon>Actinomycetota</taxon>
        <taxon>Actinomycetes</taxon>
        <taxon>Mycobacteriales</taxon>
        <taxon>Nocardiaceae</taxon>
        <taxon>Williamsia</taxon>
    </lineage>
</organism>
<feature type="transmembrane region" description="Helical" evidence="2">
    <location>
        <begin position="12"/>
        <end position="32"/>
    </location>
</feature>
<dbReference type="Proteomes" id="UP001206895">
    <property type="component" value="Unassembled WGS sequence"/>
</dbReference>
<feature type="region of interest" description="Disordered" evidence="1">
    <location>
        <begin position="115"/>
        <end position="154"/>
    </location>
</feature>
<reference evidence="3 4" key="1">
    <citation type="submission" date="2022-06" db="EMBL/GenBank/DDBJ databases">
        <title>Genomic Encyclopedia of Archaeal and Bacterial Type Strains, Phase II (KMG-II): from individual species to whole genera.</title>
        <authorList>
            <person name="Goeker M."/>
        </authorList>
    </citation>
    <scope>NUCLEOTIDE SEQUENCE [LARGE SCALE GENOMIC DNA]</scope>
    <source>
        <strain evidence="3 4">DSM 44693</strain>
    </source>
</reference>
<sequence length="154" mass="16510">MTTDLAGATTQAVPWGAFGAYFFLASGVYLLSEGLAKGLVGLSSRMTVISKSIEVGTKVSSGAWFVFWAWTWLDDSTSHGNGGPGSFVLLQVVFIAVASALFGLVSTAMTKFRLESPDQPPRSTQIRFRDPNPDRGNGIESREPACRHSPHRSG</sequence>
<keyword evidence="2" id="KW-1133">Transmembrane helix</keyword>
<keyword evidence="2" id="KW-0472">Membrane</keyword>
<gene>
    <name evidence="3" type="ORF">LX13_003768</name>
</gene>
<evidence type="ECO:0000313" key="3">
    <source>
        <dbReference type="EMBL" id="MCP2177927.1"/>
    </source>
</evidence>
<feature type="transmembrane region" description="Helical" evidence="2">
    <location>
        <begin position="85"/>
        <end position="105"/>
    </location>
</feature>
<evidence type="ECO:0000256" key="1">
    <source>
        <dbReference type="SAM" id="MobiDB-lite"/>
    </source>
</evidence>
<comment type="caution">
    <text evidence="3">The sequence shown here is derived from an EMBL/GenBank/DDBJ whole genome shotgun (WGS) entry which is preliminary data.</text>
</comment>
<keyword evidence="2" id="KW-0812">Transmembrane</keyword>
<proteinExistence type="predicted"/>
<evidence type="ECO:0000313" key="4">
    <source>
        <dbReference type="Proteomes" id="UP001206895"/>
    </source>
</evidence>
<dbReference type="EMBL" id="JAMTCJ010000004">
    <property type="protein sequence ID" value="MCP2177927.1"/>
    <property type="molecule type" value="Genomic_DNA"/>
</dbReference>
<accession>A0ABT1HJ25</accession>
<feature type="transmembrane region" description="Helical" evidence="2">
    <location>
        <begin position="53"/>
        <end position="73"/>
    </location>
</feature>
<dbReference type="RefSeq" id="WP_253662895.1">
    <property type="nucleotide sequence ID" value="NZ_BAAAJQ010000003.1"/>
</dbReference>
<name>A0ABT1HJ25_9NOCA</name>
<protein>
    <submittedName>
        <fullName evidence="3">Uncharacterized protein</fullName>
    </submittedName>
</protein>
<keyword evidence="4" id="KW-1185">Reference proteome</keyword>
<evidence type="ECO:0000256" key="2">
    <source>
        <dbReference type="SAM" id="Phobius"/>
    </source>
</evidence>